<protein>
    <submittedName>
        <fullName evidence="10">Peptidase M48</fullName>
    </submittedName>
</protein>
<keyword evidence="7" id="KW-1133">Transmembrane helix</keyword>
<keyword evidence="1 6" id="KW-0645">Protease</keyword>
<feature type="domain" description="CAAX prenyl protease 1 N-terminal" evidence="9">
    <location>
        <begin position="24"/>
        <end position="201"/>
    </location>
</feature>
<feature type="transmembrane region" description="Helical" evidence="7">
    <location>
        <begin position="326"/>
        <end position="347"/>
    </location>
</feature>
<dbReference type="Pfam" id="PF01435">
    <property type="entry name" value="Peptidase_M48"/>
    <property type="match status" value="1"/>
</dbReference>
<dbReference type="CDD" id="cd07343">
    <property type="entry name" value="M48A_Zmpste24p_like"/>
    <property type="match status" value="1"/>
</dbReference>
<accession>A0ABM8HQ05</accession>
<dbReference type="EMBL" id="AP024355">
    <property type="protein sequence ID" value="BCR03819.1"/>
    <property type="molecule type" value="Genomic_DNA"/>
</dbReference>
<sequence length="410" mass="46155">MKIALLIAYLLVLAAGHALRTLNLNHLKRHGAEVPEGFEGAIDPCQLRRTSAYTLECSRLGQFEPLLDSALLLLFLFGGLLPVYDRWIAGATGSFVLQGVLFFFGLQLAKGVCDIPFSLYRNFCIEARYGFNTMSLRLWLSDLGKGLALGMVLGGALLGGAFWLVSASPEGWWLWVWGFFALFTLLLMYVSPYLIEPLFFKFEPVREQGLEERIRSLMERAGLRVSRVFQVDASRRSRHSNAYFTGIGRVKRIVLFDTLLEQMSQDEVLAVLAHEVGHWKKRHILKRLLVTELLALGGLYLAWRLVEWGGLPGLLGLEQASFAAQLVILSFLGSIAGFPFTPLSSWLSRRDEWQADRFARELTGEPEALASGLVKLSRENLANLHPHPLYAAVFYSHPPVVERVRRLRQP</sequence>
<evidence type="ECO:0000256" key="5">
    <source>
        <dbReference type="ARBA" id="ARBA00023049"/>
    </source>
</evidence>
<keyword evidence="4 6" id="KW-0862">Zinc</keyword>
<keyword evidence="3 6" id="KW-0378">Hydrolase</keyword>
<dbReference type="InterPro" id="IPR032456">
    <property type="entry name" value="Peptidase_M48_N"/>
</dbReference>
<evidence type="ECO:0000256" key="1">
    <source>
        <dbReference type="ARBA" id="ARBA00022670"/>
    </source>
</evidence>
<feature type="domain" description="Peptidase M48" evidence="8">
    <location>
        <begin position="206"/>
        <end position="409"/>
    </location>
</feature>
<keyword evidence="7" id="KW-0472">Membrane</keyword>
<keyword evidence="5 6" id="KW-0482">Metalloprotease</keyword>
<reference evidence="10 11" key="1">
    <citation type="journal article" date="2016" name="C (Basel)">
        <title>Selective Growth of and Electricity Production by Marine Exoelectrogenic Bacteria in Self-Aggregated Hydrogel of Microbially Reduced Graphene Oxide.</title>
        <authorList>
            <person name="Yoshida N."/>
            <person name="Goto Y."/>
            <person name="Miyata Y."/>
        </authorList>
    </citation>
    <scope>NUCLEOTIDE SEQUENCE [LARGE SCALE GENOMIC DNA]</scope>
    <source>
        <strain evidence="10 11">NIT-T3</strain>
    </source>
</reference>
<dbReference type="Pfam" id="PF16491">
    <property type="entry name" value="Peptidase_M48_N"/>
    <property type="match status" value="1"/>
</dbReference>
<dbReference type="PANTHER" id="PTHR10120">
    <property type="entry name" value="CAAX PRENYL PROTEASE 1"/>
    <property type="match status" value="1"/>
</dbReference>
<evidence type="ECO:0000313" key="11">
    <source>
        <dbReference type="Proteomes" id="UP001319827"/>
    </source>
</evidence>
<evidence type="ECO:0000256" key="3">
    <source>
        <dbReference type="ARBA" id="ARBA00022801"/>
    </source>
</evidence>
<dbReference type="RefSeq" id="WP_221251262.1">
    <property type="nucleotide sequence ID" value="NZ_AP024355.1"/>
</dbReference>
<comment type="similarity">
    <text evidence="6">Belongs to the peptidase M48 family.</text>
</comment>
<gene>
    <name evidence="10" type="ORF">DESUT3_08880</name>
</gene>
<dbReference type="Gene3D" id="3.30.2010.10">
    <property type="entry name" value="Metalloproteases ('zincins'), catalytic domain"/>
    <property type="match status" value="1"/>
</dbReference>
<comment type="cofactor">
    <cofactor evidence="6">
        <name>Zn(2+)</name>
        <dbReference type="ChEBI" id="CHEBI:29105"/>
    </cofactor>
    <text evidence="6">Binds 1 zinc ion per subunit.</text>
</comment>
<evidence type="ECO:0000256" key="7">
    <source>
        <dbReference type="SAM" id="Phobius"/>
    </source>
</evidence>
<keyword evidence="2" id="KW-0479">Metal-binding</keyword>
<feature type="transmembrane region" description="Helical" evidence="7">
    <location>
        <begin position="288"/>
        <end position="306"/>
    </location>
</feature>
<evidence type="ECO:0000256" key="2">
    <source>
        <dbReference type="ARBA" id="ARBA00022723"/>
    </source>
</evidence>
<dbReference type="InterPro" id="IPR001915">
    <property type="entry name" value="Peptidase_M48"/>
</dbReference>
<evidence type="ECO:0000259" key="9">
    <source>
        <dbReference type="Pfam" id="PF16491"/>
    </source>
</evidence>
<evidence type="ECO:0000256" key="6">
    <source>
        <dbReference type="RuleBase" id="RU003983"/>
    </source>
</evidence>
<keyword evidence="7" id="KW-0812">Transmembrane</keyword>
<organism evidence="10 11">
    <name type="scientific">Desulfuromonas versatilis</name>
    <dbReference type="NCBI Taxonomy" id="2802975"/>
    <lineage>
        <taxon>Bacteria</taxon>
        <taxon>Pseudomonadati</taxon>
        <taxon>Thermodesulfobacteriota</taxon>
        <taxon>Desulfuromonadia</taxon>
        <taxon>Desulfuromonadales</taxon>
        <taxon>Desulfuromonadaceae</taxon>
        <taxon>Desulfuromonas</taxon>
    </lineage>
</organism>
<feature type="transmembrane region" description="Helical" evidence="7">
    <location>
        <begin position="172"/>
        <end position="195"/>
    </location>
</feature>
<feature type="transmembrane region" description="Helical" evidence="7">
    <location>
        <begin position="146"/>
        <end position="166"/>
    </location>
</feature>
<evidence type="ECO:0000259" key="8">
    <source>
        <dbReference type="Pfam" id="PF01435"/>
    </source>
</evidence>
<keyword evidence="11" id="KW-1185">Reference proteome</keyword>
<proteinExistence type="inferred from homology"/>
<evidence type="ECO:0000313" key="10">
    <source>
        <dbReference type="EMBL" id="BCR03819.1"/>
    </source>
</evidence>
<dbReference type="Proteomes" id="UP001319827">
    <property type="component" value="Chromosome"/>
</dbReference>
<dbReference type="InterPro" id="IPR027057">
    <property type="entry name" value="CAXX_Prtase_1"/>
</dbReference>
<evidence type="ECO:0000256" key="4">
    <source>
        <dbReference type="ARBA" id="ARBA00022833"/>
    </source>
</evidence>
<reference evidence="10 11" key="2">
    <citation type="journal article" date="2021" name="Int. J. Syst. Evol. Microbiol.">
        <title>Isolation and Polyphasic Characterization of Desulfuromonas versatilis sp. Nov., an Electrogenic Bacteria Capable of Versatile Metabolism Isolated from a Graphene Oxide-Reducing Enrichment Culture.</title>
        <authorList>
            <person name="Xie L."/>
            <person name="Yoshida N."/>
            <person name="Ishii S."/>
            <person name="Meng L."/>
        </authorList>
    </citation>
    <scope>NUCLEOTIDE SEQUENCE [LARGE SCALE GENOMIC DNA]</scope>
    <source>
        <strain evidence="10 11">NIT-T3</strain>
    </source>
</reference>
<name>A0ABM8HQ05_9BACT</name>